<dbReference type="InParanoid" id="A0A317XQS2"/>
<accession>A0A317XQS2</accession>
<dbReference type="EMBL" id="KZ819192">
    <property type="protein sequence ID" value="PWZ00656.1"/>
    <property type="molecule type" value="Genomic_DNA"/>
</dbReference>
<name>A0A317XQS2_9BASI</name>
<organism evidence="1 2">
    <name type="scientific">Testicularia cyperi</name>
    <dbReference type="NCBI Taxonomy" id="1882483"/>
    <lineage>
        <taxon>Eukaryota</taxon>
        <taxon>Fungi</taxon>
        <taxon>Dikarya</taxon>
        <taxon>Basidiomycota</taxon>
        <taxon>Ustilaginomycotina</taxon>
        <taxon>Ustilaginomycetes</taxon>
        <taxon>Ustilaginales</taxon>
        <taxon>Anthracoideaceae</taxon>
        <taxon>Testicularia</taxon>
    </lineage>
</organism>
<evidence type="ECO:0000313" key="1">
    <source>
        <dbReference type="EMBL" id="PWZ00656.1"/>
    </source>
</evidence>
<proteinExistence type="predicted"/>
<gene>
    <name evidence="1" type="ORF">BCV70DRAFT_98958</name>
</gene>
<protein>
    <submittedName>
        <fullName evidence="1">Uncharacterized protein</fullName>
    </submittedName>
</protein>
<dbReference type="AlphaFoldDB" id="A0A317XQS2"/>
<dbReference type="Proteomes" id="UP000246740">
    <property type="component" value="Unassembled WGS sequence"/>
</dbReference>
<sequence>MTLFSVALPRDPSLRLAKERCWTLASRISPTAGTHTRSLPAGKTLWPTLAPLDPALLGWLSPILSSTNPFRLWPVETDGIAGLGPTLCSLAASLHYWTALNLTNHGLWPQGSDQGAMPGVSSSRSWLVASLVPRSRRKHGSVATDRMAHTPHCCERVWLGLLRQNAKSLLRFCRSLAAPVGRSTHA</sequence>
<keyword evidence="2" id="KW-1185">Reference proteome</keyword>
<reference evidence="1 2" key="1">
    <citation type="journal article" date="2018" name="Mol. Biol. Evol.">
        <title>Broad Genomic Sampling Reveals a Smut Pathogenic Ancestry of the Fungal Clade Ustilaginomycotina.</title>
        <authorList>
            <person name="Kijpornyongpan T."/>
            <person name="Mondo S.J."/>
            <person name="Barry K."/>
            <person name="Sandor L."/>
            <person name="Lee J."/>
            <person name="Lipzen A."/>
            <person name="Pangilinan J."/>
            <person name="LaButti K."/>
            <person name="Hainaut M."/>
            <person name="Henrissat B."/>
            <person name="Grigoriev I.V."/>
            <person name="Spatafora J.W."/>
            <person name="Aime M.C."/>
        </authorList>
    </citation>
    <scope>NUCLEOTIDE SEQUENCE [LARGE SCALE GENOMIC DNA]</scope>
    <source>
        <strain evidence="1 2">MCA 3645</strain>
    </source>
</reference>
<evidence type="ECO:0000313" key="2">
    <source>
        <dbReference type="Proteomes" id="UP000246740"/>
    </source>
</evidence>